<sequence>MLILLSVFPEIWLAATLATGLKTSVVEYADSSCAPPAVTVSFTSAFTCAP</sequence>
<feature type="signal peptide" evidence="1">
    <location>
        <begin position="1"/>
        <end position="18"/>
    </location>
</feature>
<evidence type="ECO:0000313" key="5">
    <source>
        <dbReference type="Proteomes" id="UP000486351"/>
    </source>
</evidence>
<comment type="caution">
    <text evidence="3">The sequence shown here is derived from an EMBL/GenBank/DDBJ whole genome shotgun (WGS) entry which is preliminary data.</text>
</comment>
<keyword evidence="1" id="KW-0732">Signal</keyword>
<dbReference type="EMBL" id="QXGC01001338">
    <property type="protein sequence ID" value="KAE9205167.1"/>
    <property type="molecule type" value="Genomic_DNA"/>
</dbReference>
<dbReference type="EMBL" id="QXFY01001360">
    <property type="protein sequence ID" value="KAE9319893.1"/>
    <property type="molecule type" value="Genomic_DNA"/>
</dbReference>
<gene>
    <name evidence="2" type="ORF">PF004_g17635</name>
    <name evidence="3" type="ORF">PF008_g18153</name>
</gene>
<proteinExistence type="predicted"/>
<dbReference type="AlphaFoldDB" id="A0A6G0R7G5"/>
<feature type="chain" id="PRO_5036384607" evidence="1">
    <location>
        <begin position="19"/>
        <end position="50"/>
    </location>
</feature>
<evidence type="ECO:0000313" key="2">
    <source>
        <dbReference type="EMBL" id="KAE9205167.1"/>
    </source>
</evidence>
<protein>
    <submittedName>
        <fullName evidence="3">Uncharacterized protein</fullName>
    </submittedName>
</protein>
<accession>A0A6G0R7G5</accession>
<reference evidence="4 5" key="1">
    <citation type="submission" date="2018-09" db="EMBL/GenBank/DDBJ databases">
        <title>Genomic investigation of the strawberry pathogen Phytophthora fragariae indicates pathogenicity is determined by transcriptional variation in three key races.</title>
        <authorList>
            <person name="Adams T.M."/>
            <person name="Armitage A.D."/>
            <person name="Sobczyk M.K."/>
            <person name="Bates H.J."/>
            <person name="Dunwell J.M."/>
            <person name="Nellist C.F."/>
            <person name="Harrison R.J."/>
        </authorList>
    </citation>
    <scope>NUCLEOTIDE SEQUENCE [LARGE SCALE GENOMIC DNA]</scope>
    <source>
        <strain evidence="2 4">BC-23</strain>
        <strain evidence="3 5">NOV-77</strain>
    </source>
</reference>
<dbReference type="Proteomes" id="UP000476176">
    <property type="component" value="Unassembled WGS sequence"/>
</dbReference>
<organism evidence="3 5">
    <name type="scientific">Phytophthora fragariae</name>
    <dbReference type="NCBI Taxonomy" id="53985"/>
    <lineage>
        <taxon>Eukaryota</taxon>
        <taxon>Sar</taxon>
        <taxon>Stramenopiles</taxon>
        <taxon>Oomycota</taxon>
        <taxon>Peronosporomycetes</taxon>
        <taxon>Peronosporales</taxon>
        <taxon>Peronosporaceae</taxon>
        <taxon>Phytophthora</taxon>
    </lineage>
</organism>
<evidence type="ECO:0000313" key="4">
    <source>
        <dbReference type="Proteomes" id="UP000476176"/>
    </source>
</evidence>
<name>A0A6G0R7G5_9STRA</name>
<dbReference type="Proteomes" id="UP000486351">
    <property type="component" value="Unassembled WGS sequence"/>
</dbReference>
<evidence type="ECO:0000256" key="1">
    <source>
        <dbReference type="SAM" id="SignalP"/>
    </source>
</evidence>
<evidence type="ECO:0000313" key="3">
    <source>
        <dbReference type="EMBL" id="KAE9319893.1"/>
    </source>
</evidence>